<evidence type="ECO:0000313" key="5">
    <source>
        <dbReference type="EMBL" id="OJA11604.1"/>
    </source>
</evidence>
<comment type="caution">
    <text evidence="5">The sequence shown here is derived from an EMBL/GenBank/DDBJ whole genome shotgun (WGS) entry which is preliminary data.</text>
</comment>
<dbReference type="InterPro" id="IPR013882">
    <property type="entry name" value="Ctp1_C"/>
</dbReference>
<dbReference type="PANTHER" id="PTHR15107:SF0">
    <property type="entry name" value="DNA ENDONUCLEASE ACTIVATOR CTP1 C-TERMINAL DOMAIN-CONTAINING PROTEIN"/>
    <property type="match status" value="1"/>
</dbReference>
<dbReference type="AlphaFoldDB" id="A0A1J8QIN7"/>
<feature type="domain" description="DNA endonuclease activator Ctp1 C-terminal" evidence="4">
    <location>
        <begin position="217"/>
        <end position="319"/>
    </location>
</feature>
<dbReference type="GO" id="GO:0003684">
    <property type="term" value="F:damaged DNA binding"/>
    <property type="evidence" value="ECO:0007669"/>
    <property type="project" value="TreeGrafter"/>
</dbReference>
<dbReference type="InterPro" id="IPR033316">
    <property type="entry name" value="RBBP8-like"/>
</dbReference>
<sequence>MSASETNDTSALLLKISSLQAELSHLQRRYDTLLTSKERAASRYKADYQKWRAFKLWLCKSSDCDKEIHSMLKDTNCGVDRTAPGVKKRRKFDGMDPPLTTLDYAEEQMSNESTLTPPDVPSSQQMVSSIARQYTVSTKIEMQPTASSKLLHPLQEHSVGKGIRDVELPPGTHVLHSTNSRQDLHQRRGRYAQVTNADTINSRFAICKERNYGVDFQYDDVVKSREERKKMLAGDCECCRDYYEAVGPLPKPLQQPLWRSPSSTPTKKRRFSFDSLSDCKENHEEIEHHKQEISRHRHHWYRAKTPPGYWDIGFPDTQETSDINRRAARMYARKLEEVNSEVRSGKGRYVERTV</sequence>
<dbReference type="OrthoDB" id="5801062at2759"/>
<dbReference type="PANTHER" id="PTHR15107">
    <property type="entry name" value="RETINOBLASTOMA BINDING PROTEIN 8"/>
    <property type="match status" value="1"/>
</dbReference>
<keyword evidence="6" id="KW-1185">Reference proteome</keyword>
<evidence type="ECO:0000259" key="4">
    <source>
        <dbReference type="Pfam" id="PF08573"/>
    </source>
</evidence>
<comment type="subcellular location">
    <subcellularLocation>
        <location evidence="1">Nucleus</location>
    </subcellularLocation>
</comment>
<keyword evidence="3" id="KW-0539">Nucleus</keyword>
<organism evidence="5 6">
    <name type="scientific">Rhizopogon vesiculosus</name>
    <dbReference type="NCBI Taxonomy" id="180088"/>
    <lineage>
        <taxon>Eukaryota</taxon>
        <taxon>Fungi</taxon>
        <taxon>Dikarya</taxon>
        <taxon>Basidiomycota</taxon>
        <taxon>Agaricomycotina</taxon>
        <taxon>Agaricomycetes</taxon>
        <taxon>Agaricomycetidae</taxon>
        <taxon>Boletales</taxon>
        <taxon>Suillineae</taxon>
        <taxon>Rhizopogonaceae</taxon>
        <taxon>Rhizopogon</taxon>
    </lineage>
</organism>
<dbReference type="GO" id="GO:0005634">
    <property type="term" value="C:nucleus"/>
    <property type="evidence" value="ECO:0007669"/>
    <property type="project" value="UniProtKB-SubCell"/>
</dbReference>
<gene>
    <name evidence="5" type="ORF">AZE42_01965</name>
</gene>
<evidence type="ECO:0000256" key="1">
    <source>
        <dbReference type="ARBA" id="ARBA00004123"/>
    </source>
</evidence>
<dbReference type="GO" id="GO:0010792">
    <property type="term" value="P:DNA double-strand break processing involved in repair via single-strand annealing"/>
    <property type="evidence" value="ECO:0007669"/>
    <property type="project" value="TreeGrafter"/>
</dbReference>
<dbReference type="EMBL" id="LVVM01004998">
    <property type="protein sequence ID" value="OJA11604.1"/>
    <property type="molecule type" value="Genomic_DNA"/>
</dbReference>
<dbReference type="Proteomes" id="UP000183567">
    <property type="component" value="Unassembled WGS sequence"/>
</dbReference>
<keyword evidence="2" id="KW-0227">DNA damage</keyword>
<evidence type="ECO:0000313" key="6">
    <source>
        <dbReference type="Proteomes" id="UP000183567"/>
    </source>
</evidence>
<accession>A0A1J8QIN7</accession>
<evidence type="ECO:0000256" key="3">
    <source>
        <dbReference type="ARBA" id="ARBA00023242"/>
    </source>
</evidence>
<evidence type="ECO:0000256" key="2">
    <source>
        <dbReference type="ARBA" id="ARBA00022763"/>
    </source>
</evidence>
<dbReference type="Pfam" id="PF08573">
    <property type="entry name" value="SAE2"/>
    <property type="match status" value="1"/>
</dbReference>
<proteinExistence type="predicted"/>
<dbReference type="STRING" id="180088.A0A1J8QIN7"/>
<protein>
    <recommendedName>
        <fullName evidence="4">DNA endonuclease activator Ctp1 C-terminal domain-containing protein</fullName>
    </recommendedName>
</protein>
<name>A0A1J8QIN7_9AGAM</name>
<reference evidence="5 6" key="1">
    <citation type="submission" date="2016-03" db="EMBL/GenBank/DDBJ databases">
        <title>Comparative genomics of the ectomycorrhizal sister species Rhizopogon vinicolor and Rhizopogon vesiculosus (Basidiomycota: Boletales) reveals a divergence of the mating type B locus.</title>
        <authorList>
            <person name="Mujic A.B."/>
            <person name="Kuo A."/>
            <person name="Tritt A."/>
            <person name="Lipzen A."/>
            <person name="Chen C."/>
            <person name="Johnson J."/>
            <person name="Sharma A."/>
            <person name="Barry K."/>
            <person name="Grigoriev I.V."/>
            <person name="Spatafora J.W."/>
        </authorList>
    </citation>
    <scope>NUCLEOTIDE SEQUENCE [LARGE SCALE GENOMIC DNA]</scope>
    <source>
        <strain evidence="5 6">AM-OR11-056</strain>
    </source>
</reference>